<feature type="transmembrane region" description="Helical" evidence="1">
    <location>
        <begin position="183"/>
        <end position="202"/>
    </location>
</feature>
<keyword evidence="1" id="KW-0812">Transmembrane</keyword>
<keyword evidence="1" id="KW-1133">Transmembrane helix</keyword>
<proteinExistence type="predicted"/>
<gene>
    <name evidence="2" type="ORF">LFA_0053</name>
</gene>
<dbReference type="Pfam" id="PF14023">
    <property type="entry name" value="Bestrophin-like"/>
    <property type="match status" value="1"/>
</dbReference>
<dbReference type="RefSeq" id="WP_045094407.1">
    <property type="nucleotide sequence ID" value="NZ_LN614827.1"/>
</dbReference>
<reference evidence="3" key="1">
    <citation type="submission" date="2014-09" db="EMBL/GenBank/DDBJ databases">
        <authorList>
            <person name="Gomez-Valero L."/>
        </authorList>
    </citation>
    <scope>NUCLEOTIDE SEQUENCE [LARGE SCALE GENOMIC DNA]</scope>
    <source>
        <strain evidence="3">ATCC700992</strain>
    </source>
</reference>
<dbReference type="EMBL" id="LN614827">
    <property type="protein sequence ID" value="CEG55538.1"/>
    <property type="molecule type" value="Genomic_DNA"/>
</dbReference>
<keyword evidence="1" id="KW-0472">Membrane</keyword>
<dbReference type="Proteomes" id="UP000032430">
    <property type="component" value="Chromosome I"/>
</dbReference>
<dbReference type="KEGG" id="lfa:LFA_0053"/>
<sequence length="261" mass="29705">MIHSLINHCFPTLIFLFYLIVFFSLSRIVFHFKHKTSKNRKDEKTARAIVGSINSFYSIFLGFAVYILWSNYQKSNELIAAEATKLYVISESAKAFPAKVQQNIMQHLTQYVSSILNDELVAMSLGNESPRTQDATDQLYAILLQFKPESSISTYYNNTITSLNQAVEFRNLRLTMLHTGIPVAWYIIIFVGAFLVVGIYALETDFKGRHFLAILCIFLASYMTAITVLSFPFSGFTKVSDKPLQKMFNRLTHTSNQPSTA</sequence>
<protein>
    <recommendedName>
        <fullName evidence="4">DUF4239 domain-containing protein</fullName>
    </recommendedName>
</protein>
<evidence type="ECO:0000313" key="2">
    <source>
        <dbReference type="EMBL" id="CEG55538.1"/>
    </source>
</evidence>
<dbReference type="AlphaFoldDB" id="A0A098FZ81"/>
<dbReference type="STRING" id="1212491.LFA_0053"/>
<name>A0A098FZ81_9GAMM</name>
<dbReference type="OrthoDB" id="5638028at2"/>
<accession>A0A098FZ81</accession>
<keyword evidence="3" id="KW-1185">Reference proteome</keyword>
<dbReference type="InterPro" id="IPR025333">
    <property type="entry name" value="DUF4239"/>
</dbReference>
<dbReference type="HOGENOM" id="CLU_090342_0_1_6"/>
<evidence type="ECO:0000256" key="1">
    <source>
        <dbReference type="SAM" id="Phobius"/>
    </source>
</evidence>
<evidence type="ECO:0000313" key="3">
    <source>
        <dbReference type="Proteomes" id="UP000032430"/>
    </source>
</evidence>
<feature type="transmembrane region" description="Helical" evidence="1">
    <location>
        <begin position="211"/>
        <end position="233"/>
    </location>
</feature>
<organism evidence="2 3">
    <name type="scientific">Legionella fallonii LLAP-10</name>
    <dbReference type="NCBI Taxonomy" id="1212491"/>
    <lineage>
        <taxon>Bacteria</taxon>
        <taxon>Pseudomonadati</taxon>
        <taxon>Pseudomonadota</taxon>
        <taxon>Gammaproteobacteria</taxon>
        <taxon>Legionellales</taxon>
        <taxon>Legionellaceae</taxon>
        <taxon>Legionella</taxon>
    </lineage>
</organism>
<evidence type="ECO:0008006" key="4">
    <source>
        <dbReference type="Google" id="ProtNLM"/>
    </source>
</evidence>
<feature type="transmembrane region" description="Helical" evidence="1">
    <location>
        <begin position="12"/>
        <end position="30"/>
    </location>
</feature>
<feature type="transmembrane region" description="Helical" evidence="1">
    <location>
        <begin position="51"/>
        <end position="69"/>
    </location>
</feature>